<comment type="similarity">
    <text evidence="1">Belongs to the DNA polymerase type-A family.</text>
</comment>
<dbReference type="InterPro" id="IPR002562">
    <property type="entry name" value="3'-5'_exonuclease_dom"/>
</dbReference>
<sequence>MVGHNLQFDLRFLARLGFTPGPVFDTMLASIVLHAGHKETTGGRIRHALRDVAKRELGVDLAKDLQTSDWGGRLTPAQLRYAAADARVLLPLAADLQAKLAAADLTATADREMRALRGIAWAAPIAVDRDRWAALARDADADVARLAEAMDAVAPNPASIPGMESRNWNSPAEVKAAFAAVGVALTRTDDDALAAVDHPLAGLVREYRAAHKRTGTYGTDWVAKYAPTGAVSPSWRQLGAESGRMSCSDPNLQQIPRGAAYRGCFVARSGKVLVKADYSQVELRIAAAVSGDAAMLAAYKDGKDLHALTAAAVLGKPVEDVTKGDRQLAKAVNFGLLFGMGWKTLRAYARSNYGVNLTDAAAQSYRAAFFRAYPGLRRWHVREGDRVRGFFQADPAGTFEVRTRGGRRRILPVGKKRAGEGGYPNVTEALNTPVQGTGADGLKAAIALLWDRRADCPGAVPVLFCHDEVVVEVDAPSADNAVAWVRACLIDAMAPLVAPVPVAVDVTVGRTWGGD</sequence>
<feature type="domain" description="DNA-directed DNA polymerase family A palm" evidence="3">
    <location>
        <begin position="258"/>
        <end position="477"/>
    </location>
</feature>
<reference evidence="5" key="1">
    <citation type="submission" date="2017-06" db="EMBL/GenBank/DDBJ databases">
        <title>Genome analysis of Fimbriiglobus ruber SP5, the first member of the order Planctomycetales with confirmed chitinolytic capability.</title>
        <authorList>
            <person name="Ravin N.V."/>
            <person name="Rakitin A.L."/>
            <person name="Ivanova A.A."/>
            <person name="Beletsky A.V."/>
            <person name="Kulichevskaya I.S."/>
            <person name="Mardanov A.V."/>
            <person name="Dedysh S.N."/>
        </authorList>
    </citation>
    <scope>NUCLEOTIDE SEQUENCE [LARGE SCALE GENOMIC DNA]</scope>
    <source>
        <strain evidence="5">SP5</strain>
    </source>
</reference>
<dbReference type="SMART" id="SM00482">
    <property type="entry name" value="POLAc"/>
    <property type="match status" value="1"/>
</dbReference>
<dbReference type="GO" id="GO:0003887">
    <property type="term" value="F:DNA-directed DNA polymerase activity"/>
    <property type="evidence" value="ECO:0007669"/>
    <property type="project" value="InterPro"/>
</dbReference>
<evidence type="ECO:0000259" key="3">
    <source>
        <dbReference type="SMART" id="SM00482"/>
    </source>
</evidence>
<dbReference type="SUPFAM" id="SSF56672">
    <property type="entry name" value="DNA/RNA polymerases"/>
    <property type="match status" value="1"/>
</dbReference>
<dbReference type="Pfam" id="PF01612">
    <property type="entry name" value="DNA_pol_A_exo1"/>
    <property type="match status" value="1"/>
</dbReference>
<evidence type="ECO:0000256" key="1">
    <source>
        <dbReference type="ARBA" id="ARBA00007705"/>
    </source>
</evidence>
<dbReference type="Gene3D" id="1.20.1060.10">
    <property type="entry name" value="Taq DNA Polymerase, Chain T, domain 4"/>
    <property type="match status" value="1"/>
</dbReference>
<evidence type="ECO:0000313" key="4">
    <source>
        <dbReference type="EMBL" id="OWK39412.1"/>
    </source>
</evidence>
<dbReference type="EMBL" id="NIDE01000010">
    <property type="protein sequence ID" value="OWK39412.1"/>
    <property type="molecule type" value="Genomic_DNA"/>
</dbReference>
<evidence type="ECO:0000256" key="2">
    <source>
        <dbReference type="ARBA" id="ARBA00020311"/>
    </source>
</evidence>
<dbReference type="GO" id="GO:0008408">
    <property type="term" value="F:3'-5' exonuclease activity"/>
    <property type="evidence" value="ECO:0007669"/>
    <property type="project" value="InterPro"/>
</dbReference>
<dbReference type="Gene3D" id="3.30.420.10">
    <property type="entry name" value="Ribonuclease H-like superfamily/Ribonuclease H"/>
    <property type="match status" value="1"/>
</dbReference>
<keyword evidence="5" id="KW-1185">Reference proteome</keyword>
<dbReference type="InterPro" id="IPR036397">
    <property type="entry name" value="RNaseH_sf"/>
</dbReference>
<dbReference type="PANTHER" id="PTHR10133:SF62">
    <property type="entry name" value="DNA POLYMERASE THETA"/>
    <property type="match status" value="1"/>
</dbReference>
<dbReference type="Gene3D" id="3.30.70.370">
    <property type="match status" value="1"/>
</dbReference>
<protein>
    <recommendedName>
        <fullName evidence="2">DNA polymerase I</fullName>
    </recommendedName>
</protein>
<proteinExistence type="inferred from homology"/>
<dbReference type="Proteomes" id="UP000214646">
    <property type="component" value="Unassembled WGS sequence"/>
</dbReference>
<dbReference type="AlphaFoldDB" id="A0A225DD64"/>
<comment type="caution">
    <text evidence="4">The sequence shown here is derived from an EMBL/GenBank/DDBJ whole genome shotgun (WGS) entry which is preliminary data.</text>
</comment>
<evidence type="ECO:0000313" key="5">
    <source>
        <dbReference type="Proteomes" id="UP000214646"/>
    </source>
</evidence>
<name>A0A225DD64_9BACT</name>
<dbReference type="InterPro" id="IPR043502">
    <property type="entry name" value="DNA/RNA_pol_sf"/>
</dbReference>
<dbReference type="InterPro" id="IPR001098">
    <property type="entry name" value="DNA-dir_DNA_pol_A_palm_dom"/>
</dbReference>
<dbReference type="Gene3D" id="1.10.150.20">
    <property type="entry name" value="5' to 3' exonuclease, C-terminal subdomain"/>
    <property type="match status" value="1"/>
</dbReference>
<dbReference type="GO" id="GO:0003677">
    <property type="term" value="F:DNA binding"/>
    <property type="evidence" value="ECO:0007669"/>
    <property type="project" value="InterPro"/>
</dbReference>
<organism evidence="4 5">
    <name type="scientific">Fimbriiglobus ruber</name>
    <dbReference type="NCBI Taxonomy" id="1908690"/>
    <lineage>
        <taxon>Bacteria</taxon>
        <taxon>Pseudomonadati</taxon>
        <taxon>Planctomycetota</taxon>
        <taxon>Planctomycetia</taxon>
        <taxon>Gemmatales</taxon>
        <taxon>Gemmataceae</taxon>
        <taxon>Fimbriiglobus</taxon>
    </lineage>
</organism>
<dbReference type="GO" id="GO:0006261">
    <property type="term" value="P:DNA-templated DNA replication"/>
    <property type="evidence" value="ECO:0007669"/>
    <property type="project" value="InterPro"/>
</dbReference>
<dbReference type="InterPro" id="IPR002298">
    <property type="entry name" value="DNA_polymerase_A"/>
</dbReference>
<dbReference type="PRINTS" id="PR00868">
    <property type="entry name" value="DNAPOLI"/>
</dbReference>
<dbReference type="InterPro" id="IPR012337">
    <property type="entry name" value="RNaseH-like_sf"/>
</dbReference>
<gene>
    <name evidence="4" type="ORF">FRUB_05975</name>
</gene>
<dbReference type="Pfam" id="PF00476">
    <property type="entry name" value="DNA_pol_A"/>
    <property type="match status" value="1"/>
</dbReference>
<dbReference type="SUPFAM" id="SSF53098">
    <property type="entry name" value="Ribonuclease H-like"/>
    <property type="match status" value="1"/>
</dbReference>
<dbReference type="PANTHER" id="PTHR10133">
    <property type="entry name" value="DNA POLYMERASE I"/>
    <property type="match status" value="1"/>
</dbReference>
<dbReference type="GO" id="GO:0006302">
    <property type="term" value="P:double-strand break repair"/>
    <property type="evidence" value="ECO:0007669"/>
    <property type="project" value="TreeGrafter"/>
</dbReference>
<accession>A0A225DD64</accession>